<dbReference type="Gramene" id="KGN44730">
    <property type="protein sequence ID" value="KGN44730"/>
    <property type="gene ID" value="Csa_7G374730"/>
</dbReference>
<reference evidence="1 2" key="3">
    <citation type="journal article" date="2010" name="BMC Genomics">
        <title>Transcriptome sequencing and comparative analysis of cucumber flowers with different sex types.</title>
        <authorList>
            <person name="Guo S."/>
            <person name="Zheng Y."/>
            <person name="Joung J.G."/>
            <person name="Liu S."/>
            <person name="Zhang Z."/>
            <person name="Crasta O.R."/>
            <person name="Sobral B.W."/>
            <person name="Xu Y."/>
            <person name="Huang S."/>
            <person name="Fei Z."/>
        </authorList>
    </citation>
    <scope>NUCLEOTIDE SEQUENCE [LARGE SCALE GENOMIC DNA]</scope>
    <source>
        <strain evidence="2">cv. 9930</strain>
    </source>
</reference>
<gene>
    <name evidence="1" type="ORF">Csa_7G374730</name>
</gene>
<reference evidence="1 2" key="4">
    <citation type="journal article" date="2011" name="BMC Genomics">
        <title>RNA-Seq improves annotation of protein-coding genes in the cucumber genome.</title>
        <authorList>
            <person name="Li Z."/>
            <person name="Zhang Z."/>
            <person name="Yan P."/>
            <person name="Huang S."/>
            <person name="Fei Z."/>
            <person name="Lin K."/>
        </authorList>
    </citation>
    <scope>NUCLEOTIDE SEQUENCE [LARGE SCALE GENOMIC DNA]</scope>
    <source>
        <strain evidence="2">cv. 9930</strain>
    </source>
</reference>
<proteinExistence type="predicted"/>
<dbReference type="eggNOG" id="KOG0167">
    <property type="taxonomic scope" value="Eukaryota"/>
</dbReference>
<name>A0A0A0K4T7_CUCSA</name>
<dbReference type="Proteomes" id="UP000029981">
    <property type="component" value="Chromosome 7"/>
</dbReference>
<evidence type="ECO:0000313" key="1">
    <source>
        <dbReference type="EMBL" id="KGN44730.1"/>
    </source>
</evidence>
<reference evidence="1 2" key="1">
    <citation type="journal article" date="2009" name="Nat. Genet.">
        <title>The genome of the cucumber, Cucumis sativus L.</title>
        <authorList>
            <person name="Huang S."/>
            <person name="Li R."/>
            <person name="Zhang Z."/>
            <person name="Li L."/>
            <person name="Gu X."/>
            <person name="Fan W."/>
            <person name="Lucas W.J."/>
            <person name="Wang X."/>
            <person name="Xie B."/>
            <person name="Ni P."/>
            <person name="Ren Y."/>
            <person name="Zhu H."/>
            <person name="Li J."/>
            <person name="Lin K."/>
            <person name="Jin W."/>
            <person name="Fei Z."/>
            <person name="Li G."/>
            <person name="Staub J."/>
            <person name="Kilian A."/>
            <person name="van der Vossen E.A."/>
            <person name="Wu Y."/>
            <person name="Guo J."/>
            <person name="He J."/>
            <person name="Jia Z."/>
            <person name="Ren Y."/>
            <person name="Tian G."/>
            <person name="Lu Y."/>
            <person name="Ruan J."/>
            <person name="Qian W."/>
            <person name="Wang M."/>
            <person name="Huang Q."/>
            <person name="Li B."/>
            <person name="Xuan Z."/>
            <person name="Cao J."/>
            <person name="Asan"/>
            <person name="Wu Z."/>
            <person name="Zhang J."/>
            <person name="Cai Q."/>
            <person name="Bai Y."/>
            <person name="Zhao B."/>
            <person name="Han Y."/>
            <person name="Li Y."/>
            <person name="Li X."/>
            <person name="Wang S."/>
            <person name="Shi Q."/>
            <person name="Liu S."/>
            <person name="Cho W.K."/>
            <person name="Kim J.Y."/>
            <person name="Xu Y."/>
            <person name="Heller-Uszynska K."/>
            <person name="Miao H."/>
            <person name="Cheng Z."/>
            <person name="Zhang S."/>
            <person name="Wu J."/>
            <person name="Yang Y."/>
            <person name="Kang H."/>
            <person name="Li M."/>
            <person name="Liang H."/>
            <person name="Ren X."/>
            <person name="Shi Z."/>
            <person name="Wen M."/>
            <person name="Jian M."/>
            <person name="Yang H."/>
            <person name="Zhang G."/>
            <person name="Yang Z."/>
            <person name="Chen R."/>
            <person name="Liu S."/>
            <person name="Li J."/>
            <person name="Ma L."/>
            <person name="Liu H."/>
            <person name="Zhou Y."/>
            <person name="Zhao J."/>
            <person name="Fang X."/>
            <person name="Li G."/>
            <person name="Fang L."/>
            <person name="Li Y."/>
            <person name="Liu D."/>
            <person name="Zheng H."/>
            <person name="Zhang Y."/>
            <person name="Qin N."/>
            <person name="Li Z."/>
            <person name="Yang G."/>
            <person name="Yang S."/>
            <person name="Bolund L."/>
            <person name="Kristiansen K."/>
            <person name="Zheng H."/>
            <person name="Li S."/>
            <person name="Zhang X."/>
            <person name="Yang H."/>
            <person name="Wang J."/>
            <person name="Sun R."/>
            <person name="Zhang B."/>
            <person name="Jiang S."/>
            <person name="Wang J."/>
            <person name="Du Y."/>
            <person name="Li S."/>
        </authorList>
    </citation>
    <scope>NUCLEOTIDE SEQUENCE [LARGE SCALE GENOMIC DNA]</scope>
    <source>
        <strain evidence="2">cv. 9930</strain>
    </source>
</reference>
<dbReference type="EMBL" id="CM002928">
    <property type="protein sequence ID" value="KGN44730.1"/>
    <property type="molecule type" value="Genomic_DNA"/>
</dbReference>
<evidence type="ECO:0000313" key="2">
    <source>
        <dbReference type="Proteomes" id="UP000029981"/>
    </source>
</evidence>
<reference evidence="1 2" key="2">
    <citation type="journal article" date="2009" name="PLoS ONE">
        <title>An integrated genetic and cytogenetic map of the cucumber genome.</title>
        <authorList>
            <person name="Ren Y."/>
            <person name="Zhang Z."/>
            <person name="Liu J."/>
            <person name="Staub J.E."/>
            <person name="Han Y."/>
            <person name="Cheng Z."/>
            <person name="Li X."/>
            <person name="Lu J."/>
            <person name="Miao H."/>
            <person name="Kang H."/>
            <person name="Xie B."/>
            <person name="Gu X."/>
            <person name="Wang X."/>
            <person name="Du Y."/>
            <person name="Jin W."/>
            <person name="Huang S."/>
        </authorList>
    </citation>
    <scope>NUCLEOTIDE SEQUENCE [LARGE SCALE GENOMIC DNA]</scope>
    <source>
        <strain evidence="2">cv. 9930</strain>
    </source>
</reference>
<dbReference type="AlphaFoldDB" id="A0A0A0K4T7"/>
<protein>
    <submittedName>
        <fullName evidence="1">Uncharacterized protein</fullName>
    </submittedName>
</protein>
<keyword evidence="2" id="KW-1185">Reference proteome</keyword>
<sequence length="153" mass="17106">MSCFIVNVSHWMQLFQELNAVTNSKLFTSDLRDCLEVVGVSIMQLEFKCCSGLQSLKQERTARSTEAALISQRSIGPNSEHLQALHLTSNQELLKKTIAVEKERIDAESNNATEELHHIIQIVDLIIRIPFRGINGVSVPSYFHCPIVIGADS</sequence>
<organism evidence="1 2">
    <name type="scientific">Cucumis sativus</name>
    <name type="common">Cucumber</name>
    <dbReference type="NCBI Taxonomy" id="3659"/>
    <lineage>
        <taxon>Eukaryota</taxon>
        <taxon>Viridiplantae</taxon>
        <taxon>Streptophyta</taxon>
        <taxon>Embryophyta</taxon>
        <taxon>Tracheophyta</taxon>
        <taxon>Spermatophyta</taxon>
        <taxon>Magnoliopsida</taxon>
        <taxon>eudicotyledons</taxon>
        <taxon>Gunneridae</taxon>
        <taxon>Pentapetalae</taxon>
        <taxon>rosids</taxon>
        <taxon>fabids</taxon>
        <taxon>Cucurbitales</taxon>
        <taxon>Cucurbitaceae</taxon>
        <taxon>Benincaseae</taxon>
        <taxon>Cucumis</taxon>
    </lineage>
</organism>
<accession>A0A0A0K4T7</accession>